<feature type="chain" id="PRO_5045491838" evidence="5">
    <location>
        <begin position="36"/>
        <end position="596"/>
    </location>
</feature>
<dbReference type="PANTHER" id="PTHR30332">
    <property type="entry name" value="PROBABLE GENERAL SECRETION PATHWAY PROTEIN D"/>
    <property type="match status" value="1"/>
</dbReference>
<dbReference type="RefSeq" id="WP_341408873.1">
    <property type="nucleotide sequence ID" value="NZ_JBBUTH010000001.1"/>
</dbReference>
<dbReference type="PANTHER" id="PTHR30332:SF17">
    <property type="entry name" value="TYPE IV PILIATION SYSTEM PROTEIN DR_0774-RELATED"/>
    <property type="match status" value="1"/>
</dbReference>
<evidence type="ECO:0000256" key="4">
    <source>
        <dbReference type="SAM" id="MobiDB-lite"/>
    </source>
</evidence>
<dbReference type="InterPro" id="IPR011662">
    <property type="entry name" value="Secretin/TonB_short_N"/>
</dbReference>
<dbReference type="EMBL" id="JBBUTH010000001">
    <property type="protein sequence ID" value="MEK8049202.1"/>
    <property type="molecule type" value="Genomic_DNA"/>
</dbReference>
<name>A0ABU9CF43_9BURK</name>
<dbReference type="InterPro" id="IPR011514">
    <property type="entry name" value="Secretin_N_2"/>
</dbReference>
<keyword evidence="2" id="KW-0472">Membrane</keyword>
<protein>
    <submittedName>
        <fullName evidence="7">Pilus (MSHA type) biogenesis protein MshL</fullName>
    </submittedName>
</protein>
<accession>A0ABU9CF43</accession>
<feature type="domain" description="Secretin/TonB short N-terminal" evidence="6">
    <location>
        <begin position="139"/>
        <end position="187"/>
    </location>
</feature>
<dbReference type="Proteomes" id="UP001365405">
    <property type="component" value="Unassembled WGS sequence"/>
</dbReference>
<dbReference type="NCBIfam" id="TIGR02519">
    <property type="entry name" value="pilus_MshL"/>
    <property type="match status" value="1"/>
</dbReference>
<sequence>MTFRRHAPCPSRATALAIGATLALAGLLLQGSARAADTPAAAATPVAPQEDVSSTVVITARSAPRIVITRSPAADAPEAADTQSAALATSQVAPAGPALQVAAAPAAVPRSAAEPRFDLSVNNAPAAQVFLQLAQGTSYNMLVSPDVSGTLSVTLKDTTVPEALDTMRELFGYDFRITGNRIFVYSNAVQTRLYRVNYLPGRRQGESDLRVTSSAISQSAAGNTSSGSGTGTGAAARPNDNAQVRTTSDANFWQEVQASLTAMVGAQGGRGVVLNPAAGVVVVRATPAELRQVEQYLKAVQLSIERQVMLEAKIIEVVLSKDAQSGVNWAGFGKLPGSNTKFSIGTAAPGTTLSNNSSTALTTADGTKISPGADMAAGSLGRGFYGLAFQAANFAALLNFLETQGNVQVLSSPRIATLNNQKAVLKVGSDELYVTGISSSTTTAGNNAVSSPSVTLQPFFSGISLDVTPQIDDAGNVMLHVHPTISVVTEKSKNIDLGALGNYKLPLAASTVNETDSIVRVRDGQIVAIGGLMKQESTNERTGLPGLADAPVVGNLFRQTSVVTSKRELVILLKPSIIQQDGAWPEPMPPEATASR</sequence>
<evidence type="ECO:0000256" key="5">
    <source>
        <dbReference type="SAM" id="SignalP"/>
    </source>
</evidence>
<dbReference type="SMART" id="SM00965">
    <property type="entry name" value="STN"/>
    <property type="match status" value="1"/>
</dbReference>
<dbReference type="Pfam" id="PF00263">
    <property type="entry name" value="Secretin"/>
    <property type="match status" value="1"/>
</dbReference>
<dbReference type="InterPro" id="IPR050810">
    <property type="entry name" value="Bact_Secretion_Sys_Channel"/>
</dbReference>
<evidence type="ECO:0000256" key="3">
    <source>
        <dbReference type="ARBA" id="ARBA00023237"/>
    </source>
</evidence>
<keyword evidence="3" id="KW-0998">Cell outer membrane</keyword>
<organism evidence="7 8">
    <name type="scientific">Pseudaquabacterium inlustre</name>
    <dbReference type="NCBI Taxonomy" id="2984192"/>
    <lineage>
        <taxon>Bacteria</taxon>
        <taxon>Pseudomonadati</taxon>
        <taxon>Pseudomonadota</taxon>
        <taxon>Betaproteobacteria</taxon>
        <taxon>Burkholderiales</taxon>
        <taxon>Sphaerotilaceae</taxon>
        <taxon>Pseudaquabacterium</taxon>
    </lineage>
</organism>
<keyword evidence="1" id="KW-0813">Transport</keyword>
<evidence type="ECO:0000313" key="7">
    <source>
        <dbReference type="EMBL" id="MEK8049202.1"/>
    </source>
</evidence>
<dbReference type="PRINTS" id="PR00811">
    <property type="entry name" value="BCTERIALGSPD"/>
</dbReference>
<dbReference type="InterPro" id="IPR013358">
    <property type="entry name" value="Pilus_biogenesis_MshL"/>
</dbReference>
<feature type="compositionally biased region" description="Low complexity" evidence="4">
    <location>
        <begin position="217"/>
        <end position="227"/>
    </location>
</feature>
<dbReference type="Gene3D" id="3.30.1370.130">
    <property type="match status" value="1"/>
</dbReference>
<keyword evidence="8" id="KW-1185">Reference proteome</keyword>
<reference evidence="7 8" key="1">
    <citation type="submission" date="2024-04" db="EMBL/GenBank/DDBJ databases">
        <title>Novel species of the genus Ideonella isolated from streams.</title>
        <authorList>
            <person name="Lu H."/>
        </authorList>
    </citation>
    <scope>NUCLEOTIDE SEQUENCE [LARGE SCALE GENOMIC DNA]</scope>
    <source>
        <strain evidence="7 8">DXS22W</strain>
    </source>
</reference>
<evidence type="ECO:0000256" key="1">
    <source>
        <dbReference type="ARBA" id="ARBA00022448"/>
    </source>
</evidence>
<dbReference type="InterPro" id="IPR001775">
    <property type="entry name" value="GspD/PilQ"/>
</dbReference>
<evidence type="ECO:0000313" key="8">
    <source>
        <dbReference type="Proteomes" id="UP001365405"/>
    </source>
</evidence>
<gene>
    <name evidence="7" type="primary">mshL</name>
    <name evidence="7" type="ORF">AACH10_03020</name>
</gene>
<comment type="caution">
    <text evidence="7">The sequence shown here is derived from an EMBL/GenBank/DDBJ whole genome shotgun (WGS) entry which is preliminary data.</text>
</comment>
<dbReference type="InterPro" id="IPR004846">
    <property type="entry name" value="T2SS/T3SS_dom"/>
</dbReference>
<feature type="signal peptide" evidence="5">
    <location>
        <begin position="1"/>
        <end position="35"/>
    </location>
</feature>
<evidence type="ECO:0000259" key="6">
    <source>
        <dbReference type="SMART" id="SM00965"/>
    </source>
</evidence>
<feature type="region of interest" description="Disordered" evidence="4">
    <location>
        <begin position="209"/>
        <end position="239"/>
    </location>
</feature>
<evidence type="ECO:0000256" key="2">
    <source>
        <dbReference type="ARBA" id="ARBA00023136"/>
    </source>
</evidence>
<keyword evidence="5" id="KW-0732">Signal</keyword>
<proteinExistence type="predicted"/>
<dbReference type="Pfam" id="PF07655">
    <property type="entry name" value="Secretin_N_2"/>
    <property type="match status" value="1"/>
</dbReference>